<dbReference type="InterPro" id="IPR016036">
    <property type="entry name" value="Malonyl_transacylase_ACP-bd"/>
</dbReference>
<dbReference type="FunFam" id="3.40.366.10:FF:000002">
    <property type="entry name" value="Probable polyketide synthase 2"/>
    <property type="match status" value="1"/>
</dbReference>
<dbReference type="InterPro" id="IPR014043">
    <property type="entry name" value="Acyl_transferase_dom"/>
</dbReference>
<dbReference type="SUPFAM" id="SSF55048">
    <property type="entry name" value="Probable ACP-binding domain of malonyl-CoA ACP transacylase"/>
    <property type="match status" value="1"/>
</dbReference>
<sequence length="324" mass="32924">RVVVGRAGVVGKSVVVFPGQGSQWVGMGRELYGRFSVFAAAFDAVVGVLDGYLRLPLREVVWGEDEGLLTSTEFAQPALFAVEVALWELLGHWGVRPDYVMGHSVGELVAAYVAGVLSLGDAAMLVAARARLMAGLAGGGVMVAVGAAEAEVAGLLVAGVDIAAVNGPESVVVSGAREAVGLVVSQLVGRGRRVHELAVSHGFHSSLMEPMLAEFGEVAARVGVGVGSIPVVSNVTGELAGPGYGSAQYWVDHVRQAVRFADGVRCVESLGVTRFIEVGPASGLAASVEASLVGGQGLVVSVLGRKGSEVASVLGGVGQLFVAG</sequence>
<dbReference type="Proteomes" id="UP000192284">
    <property type="component" value="Unassembled WGS sequence"/>
</dbReference>
<dbReference type="PANTHER" id="PTHR43775">
    <property type="entry name" value="FATTY ACID SYNTHASE"/>
    <property type="match status" value="1"/>
</dbReference>
<keyword evidence="3" id="KW-0808">Transferase</keyword>
<dbReference type="RefSeq" id="WP_139802066.1">
    <property type="nucleotide sequence ID" value="NZ_MVHE01000218.1"/>
</dbReference>
<evidence type="ECO:0000313" key="7">
    <source>
        <dbReference type="Proteomes" id="UP000192284"/>
    </source>
</evidence>
<dbReference type="InterPro" id="IPR001227">
    <property type="entry name" value="Ac_transferase_dom_sf"/>
</dbReference>
<organism evidence="6 7">
    <name type="scientific">Mycobacterium angelicum</name>
    <dbReference type="NCBI Taxonomy" id="470074"/>
    <lineage>
        <taxon>Bacteria</taxon>
        <taxon>Bacillati</taxon>
        <taxon>Actinomycetota</taxon>
        <taxon>Actinomycetes</taxon>
        <taxon>Mycobacteriales</taxon>
        <taxon>Mycobacteriaceae</taxon>
        <taxon>Mycobacterium</taxon>
    </lineage>
</organism>
<evidence type="ECO:0000256" key="4">
    <source>
        <dbReference type="ARBA" id="ARBA00023315"/>
    </source>
</evidence>
<evidence type="ECO:0000256" key="1">
    <source>
        <dbReference type="ARBA" id="ARBA00022450"/>
    </source>
</evidence>
<dbReference type="AlphaFoldDB" id="A0A1W9Z575"/>
<protein>
    <submittedName>
        <fullName evidence="6">Polyketide synthase</fullName>
    </submittedName>
</protein>
<dbReference type="Gene3D" id="3.30.70.3290">
    <property type="match status" value="1"/>
</dbReference>
<feature type="domain" description="Malonyl-CoA:ACP transacylase (MAT)" evidence="5">
    <location>
        <begin position="16"/>
        <end position="307"/>
    </location>
</feature>
<proteinExistence type="predicted"/>
<evidence type="ECO:0000256" key="2">
    <source>
        <dbReference type="ARBA" id="ARBA00022553"/>
    </source>
</evidence>
<dbReference type="PANTHER" id="PTHR43775:SF51">
    <property type="entry name" value="INACTIVE PHENOLPHTHIOCEROL SYNTHESIS POLYKETIDE SYNTHASE TYPE I PKS1-RELATED"/>
    <property type="match status" value="1"/>
</dbReference>
<dbReference type="Gene3D" id="3.40.366.10">
    <property type="entry name" value="Malonyl-Coenzyme A Acyl Carrier Protein, domain 2"/>
    <property type="match status" value="1"/>
</dbReference>
<keyword evidence="2" id="KW-0597">Phosphoprotein</keyword>
<dbReference type="Pfam" id="PF00698">
    <property type="entry name" value="Acyl_transf_1"/>
    <property type="match status" value="1"/>
</dbReference>
<comment type="caution">
    <text evidence="6">The sequence shown here is derived from an EMBL/GenBank/DDBJ whole genome shotgun (WGS) entry which is preliminary data.</text>
</comment>
<dbReference type="GO" id="GO:0004312">
    <property type="term" value="F:fatty acid synthase activity"/>
    <property type="evidence" value="ECO:0007669"/>
    <property type="project" value="TreeGrafter"/>
</dbReference>
<gene>
    <name evidence="6" type="ORF">BST12_29090</name>
</gene>
<evidence type="ECO:0000313" key="6">
    <source>
        <dbReference type="EMBL" id="ORA07397.1"/>
    </source>
</evidence>
<name>A0A1W9Z575_MYCAN</name>
<keyword evidence="4" id="KW-0012">Acyltransferase</keyword>
<dbReference type="EMBL" id="MVHE01000218">
    <property type="protein sequence ID" value="ORA07397.1"/>
    <property type="molecule type" value="Genomic_DNA"/>
</dbReference>
<feature type="non-terminal residue" evidence="6">
    <location>
        <position position="1"/>
    </location>
</feature>
<evidence type="ECO:0000256" key="3">
    <source>
        <dbReference type="ARBA" id="ARBA00022679"/>
    </source>
</evidence>
<reference evidence="6 7" key="1">
    <citation type="submission" date="2017-02" db="EMBL/GenBank/DDBJ databases">
        <title>The new phylogeny of genus Mycobacterium.</title>
        <authorList>
            <person name="Tortoli E."/>
            <person name="Trovato A."/>
            <person name="Cirillo D.M."/>
        </authorList>
    </citation>
    <scope>NUCLEOTIDE SEQUENCE [LARGE SCALE GENOMIC DNA]</scope>
    <source>
        <strain evidence="6 7">DSM 45057</strain>
    </source>
</reference>
<accession>A0A1W9Z575</accession>
<dbReference type="OrthoDB" id="3543921at2"/>
<dbReference type="InterPro" id="IPR050091">
    <property type="entry name" value="PKS_NRPS_Biosynth_Enz"/>
</dbReference>
<dbReference type="SMART" id="SM00827">
    <property type="entry name" value="PKS_AT"/>
    <property type="match status" value="1"/>
</dbReference>
<dbReference type="SUPFAM" id="SSF52151">
    <property type="entry name" value="FabD/lysophospholipase-like"/>
    <property type="match status" value="1"/>
</dbReference>
<keyword evidence="7" id="KW-1185">Reference proteome</keyword>
<feature type="non-terminal residue" evidence="6">
    <location>
        <position position="324"/>
    </location>
</feature>
<dbReference type="GO" id="GO:0006633">
    <property type="term" value="P:fatty acid biosynthetic process"/>
    <property type="evidence" value="ECO:0007669"/>
    <property type="project" value="TreeGrafter"/>
</dbReference>
<dbReference type="InterPro" id="IPR016035">
    <property type="entry name" value="Acyl_Trfase/lysoPLipase"/>
</dbReference>
<evidence type="ECO:0000259" key="5">
    <source>
        <dbReference type="SMART" id="SM00827"/>
    </source>
</evidence>
<keyword evidence="1" id="KW-0596">Phosphopantetheine</keyword>